<reference evidence="1 2" key="1">
    <citation type="submission" date="2024-05" db="EMBL/GenBank/DDBJ databases">
        <title>Genome sequencing and assembly of Indian major carp, Cirrhinus mrigala (Hamilton, 1822).</title>
        <authorList>
            <person name="Mohindra V."/>
            <person name="Chowdhury L.M."/>
            <person name="Lal K."/>
            <person name="Jena J.K."/>
        </authorList>
    </citation>
    <scope>NUCLEOTIDE SEQUENCE [LARGE SCALE GENOMIC DNA]</scope>
    <source>
        <strain evidence="1">CM1030</strain>
        <tissue evidence="1">Blood</tissue>
    </source>
</reference>
<accession>A0ABD0Q2F9</accession>
<comment type="caution">
    <text evidence="1">The sequence shown here is derived from an EMBL/GenBank/DDBJ whole genome shotgun (WGS) entry which is preliminary data.</text>
</comment>
<name>A0ABD0Q2F9_CIRMR</name>
<keyword evidence="2" id="KW-1185">Reference proteome</keyword>
<dbReference type="Proteomes" id="UP001529510">
    <property type="component" value="Unassembled WGS sequence"/>
</dbReference>
<dbReference type="AlphaFoldDB" id="A0ABD0Q2F9"/>
<evidence type="ECO:0000313" key="2">
    <source>
        <dbReference type="Proteomes" id="UP001529510"/>
    </source>
</evidence>
<sequence length="68" mass="7082">VSSAPAENCAIVASVKTAAEVGQILTVQRHGTNAAHVDVCSAGSLDGLHLVHHRAQRDGDQCQWSLGH</sequence>
<proteinExistence type="predicted"/>
<feature type="non-terminal residue" evidence="1">
    <location>
        <position position="68"/>
    </location>
</feature>
<protein>
    <submittedName>
        <fullName evidence="1">Uncharacterized protein</fullName>
    </submittedName>
</protein>
<evidence type="ECO:0000313" key="1">
    <source>
        <dbReference type="EMBL" id="KAL0179838.1"/>
    </source>
</evidence>
<dbReference type="EMBL" id="JAMKFB020000012">
    <property type="protein sequence ID" value="KAL0179838.1"/>
    <property type="molecule type" value="Genomic_DNA"/>
</dbReference>
<organism evidence="1 2">
    <name type="scientific">Cirrhinus mrigala</name>
    <name type="common">Mrigala</name>
    <dbReference type="NCBI Taxonomy" id="683832"/>
    <lineage>
        <taxon>Eukaryota</taxon>
        <taxon>Metazoa</taxon>
        <taxon>Chordata</taxon>
        <taxon>Craniata</taxon>
        <taxon>Vertebrata</taxon>
        <taxon>Euteleostomi</taxon>
        <taxon>Actinopterygii</taxon>
        <taxon>Neopterygii</taxon>
        <taxon>Teleostei</taxon>
        <taxon>Ostariophysi</taxon>
        <taxon>Cypriniformes</taxon>
        <taxon>Cyprinidae</taxon>
        <taxon>Labeoninae</taxon>
        <taxon>Labeonini</taxon>
        <taxon>Cirrhinus</taxon>
    </lineage>
</organism>
<gene>
    <name evidence="1" type="ORF">M9458_025280</name>
</gene>
<feature type="non-terminal residue" evidence="1">
    <location>
        <position position="1"/>
    </location>
</feature>